<evidence type="ECO:0000313" key="2">
    <source>
        <dbReference type="Proteomes" id="UP000516105"/>
    </source>
</evidence>
<dbReference type="EMBL" id="CP060782">
    <property type="protein sequence ID" value="QNP45804.1"/>
    <property type="molecule type" value="Genomic_DNA"/>
</dbReference>
<accession>A0ABX6T8B7</accession>
<dbReference type="Proteomes" id="UP000516105">
    <property type="component" value="Chromosome"/>
</dbReference>
<organism evidence="1 2">
    <name type="scientific">Sphingomonas sediminicola</name>
    <dbReference type="NCBI Taxonomy" id="386874"/>
    <lineage>
        <taxon>Bacteria</taxon>
        <taxon>Pseudomonadati</taxon>
        <taxon>Pseudomonadota</taxon>
        <taxon>Alphaproteobacteria</taxon>
        <taxon>Sphingomonadales</taxon>
        <taxon>Sphingomonadaceae</taxon>
        <taxon>Sphingomonas</taxon>
    </lineage>
</organism>
<proteinExistence type="predicted"/>
<name>A0ABX6T8B7_9SPHN</name>
<gene>
    <name evidence="1" type="ORF">H9L14_00240</name>
</gene>
<evidence type="ECO:0000313" key="1">
    <source>
        <dbReference type="EMBL" id="QNP45804.1"/>
    </source>
</evidence>
<protein>
    <recommendedName>
        <fullName evidence="3">Spore coat protein U domain-containing protein</fullName>
    </recommendedName>
</protein>
<reference evidence="1 2" key="1">
    <citation type="submission" date="2020-08" db="EMBL/GenBank/DDBJ databases">
        <title>Genome sequence of Sphingomonas sediminicola KACC 15039T.</title>
        <authorList>
            <person name="Hyun D.-W."/>
            <person name="Bae J.-W."/>
        </authorList>
    </citation>
    <scope>NUCLEOTIDE SEQUENCE [LARGE SCALE GENOMIC DNA]</scope>
    <source>
        <strain evidence="1 2">KACC 15039</strain>
    </source>
</reference>
<sequence>MAQQASAVVICTTPSASLRPGISSLRVRLNSRLGAVARGALLAAALAASPLHAQSNNVRITKLSDVAFGAIANVGADATSSQSLCVYANTAIQGYRITASGSAPGGAFSLTSGSFLLNYEVQWNQAPNQSSGTQLSPNVTLTGLISSATQQTCNSGPATSASLILVLRSSELSSARAGSYSGTLTLLVGPE</sequence>
<dbReference type="RefSeq" id="WP_187708757.1">
    <property type="nucleotide sequence ID" value="NZ_CP060782.1"/>
</dbReference>
<evidence type="ECO:0008006" key="3">
    <source>
        <dbReference type="Google" id="ProtNLM"/>
    </source>
</evidence>
<keyword evidence="2" id="KW-1185">Reference proteome</keyword>